<evidence type="ECO:0000256" key="1">
    <source>
        <dbReference type="SAM" id="MobiDB-lite"/>
    </source>
</evidence>
<dbReference type="Proteomes" id="UP001295684">
    <property type="component" value="Unassembled WGS sequence"/>
</dbReference>
<accession>A0AAD1XVF7</accession>
<dbReference type="AlphaFoldDB" id="A0AAD1XVF7"/>
<feature type="compositionally biased region" description="Polar residues" evidence="1">
    <location>
        <begin position="82"/>
        <end position="92"/>
    </location>
</feature>
<proteinExistence type="predicted"/>
<protein>
    <submittedName>
        <fullName evidence="2">Uncharacterized protein</fullName>
    </submittedName>
</protein>
<keyword evidence="3" id="KW-1185">Reference proteome</keyword>
<dbReference type="CDD" id="cd00034">
    <property type="entry name" value="CSD"/>
    <property type="match status" value="1"/>
</dbReference>
<reference evidence="2" key="1">
    <citation type="submission" date="2023-07" db="EMBL/GenBank/DDBJ databases">
        <authorList>
            <consortium name="AG Swart"/>
            <person name="Singh M."/>
            <person name="Singh A."/>
            <person name="Seah K."/>
            <person name="Emmerich C."/>
        </authorList>
    </citation>
    <scope>NUCLEOTIDE SEQUENCE</scope>
    <source>
        <strain evidence="2">DP1</strain>
    </source>
</reference>
<dbReference type="EMBL" id="CAMPGE010020980">
    <property type="protein sequence ID" value="CAI2379157.1"/>
    <property type="molecule type" value="Genomic_DNA"/>
</dbReference>
<dbReference type="Gene3D" id="2.40.50.40">
    <property type="match status" value="1"/>
</dbReference>
<feature type="region of interest" description="Disordered" evidence="1">
    <location>
        <begin position="71"/>
        <end position="101"/>
    </location>
</feature>
<evidence type="ECO:0000313" key="2">
    <source>
        <dbReference type="EMBL" id="CAI2379157.1"/>
    </source>
</evidence>
<name>A0AAD1XVF7_EUPCR</name>
<organism evidence="2 3">
    <name type="scientific">Euplotes crassus</name>
    <dbReference type="NCBI Taxonomy" id="5936"/>
    <lineage>
        <taxon>Eukaryota</taxon>
        <taxon>Sar</taxon>
        <taxon>Alveolata</taxon>
        <taxon>Ciliophora</taxon>
        <taxon>Intramacronucleata</taxon>
        <taxon>Spirotrichea</taxon>
        <taxon>Hypotrichia</taxon>
        <taxon>Euplotida</taxon>
        <taxon>Euplotidae</taxon>
        <taxon>Moneuplotes</taxon>
    </lineage>
</organism>
<evidence type="ECO:0000313" key="3">
    <source>
        <dbReference type="Proteomes" id="UP001295684"/>
    </source>
</evidence>
<gene>
    <name evidence="2" type="ORF">ECRASSUSDP1_LOCUS20566</name>
</gene>
<comment type="caution">
    <text evidence="2">The sequence shown here is derived from an EMBL/GenBank/DDBJ whole genome shotgun (WGS) entry which is preliminary data.</text>
</comment>
<sequence length="209" mass="24547">MNVPKPDWAELRKRKNGFKTMQVSNKYKGIFKHKSNPYTSHPPNLLVKSVDISKKTRSKYDFVDKVITTSAETNPKNKDSGSNKSPSEMDSNSDSEKSDQISASEEFFHNDQNALMNNKLDLDRKENEIFIMMVIGNFEDDQPVKVLGMKRDQNKHFCRVQWKRRKEGVLPSPSYYPTEVIKAKCIRLLIDFYETKLQFKKKLRRYRNE</sequence>